<dbReference type="InterPro" id="IPR022383">
    <property type="entry name" value="Lactate/malate_DH_C"/>
</dbReference>
<dbReference type="PIRSF" id="PIRSF000102">
    <property type="entry name" value="Lac_mal_DH"/>
    <property type="match status" value="1"/>
</dbReference>
<dbReference type="GO" id="GO:0070013">
    <property type="term" value="C:intracellular organelle lumen"/>
    <property type="evidence" value="ECO:0007669"/>
    <property type="project" value="UniProtKB-ARBA"/>
</dbReference>
<feature type="binding site" evidence="10">
    <location>
        <begin position="21"/>
        <end position="27"/>
    </location>
    <ligand>
        <name>NAD(+)</name>
        <dbReference type="ChEBI" id="CHEBI:57540"/>
    </ligand>
</feature>
<dbReference type="Pfam" id="PF02866">
    <property type="entry name" value="Ldh_1_C"/>
    <property type="match status" value="1"/>
</dbReference>
<name>A0AAN7WF61_9SACH</name>
<feature type="binding site" evidence="10">
    <location>
        <position position="56"/>
    </location>
    <ligand>
        <name>NAD(+)</name>
        <dbReference type="ChEBI" id="CHEBI:57540"/>
    </ligand>
</feature>
<feature type="binding site" evidence="10">
    <location>
        <begin position="142"/>
        <end position="144"/>
    </location>
    <ligand>
        <name>NAD(+)</name>
        <dbReference type="ChEBI" id="CHEBI:57540"/>
    </ligand>
</feature>
<evidence type="ECO:0000256" key="12">
    <source>
        <dbReference type="RuleBase" id="RU003405"/>
    </source>
</evidence>
<dbReference type="GO" id="GO:0030060">
    <property type="term" value="F:L-malate dehydrogenase (NAD+) activity"/>
    <property type="evidence" value="ECO:0007669"/>
    <property type="project" value="UniProtKB-EC"/>
</dbReference>
<comment type="similarity">
    <text evidence="1">Belongs to the LDH/MDH superfamily. MDH type 1 family.</text>
</comment>
<dbReference type="PANTHER" id="PTHR11540:SF16">
    <property type="entry name" value="MALATE DEHYDROGENASE, MITOCHONDRIAL"/>
    <property type="match status" value="1"/>
</dbReference>
<dbReference type="SUPFAM" id="SSF51735">
    <property type="entry name" value="NAD(P)-binding Rossmann-fold domains"/>
    <property type="match status" value="1"/>
</dbReference>
<dbReference type="Gene3D" id="3.40.50.720">
    <property type="entry name" value="NAD(P)-binding Rossmann-like Domain"/>
    <property type="match status" value="1"/>
</dbReference>
<evidence type="ECO:0000259" key="14">
    <source>
        <dbReference type="Pfam" id="PF02866"/>
    </source>
</evidence>
<protein>
    <recommendedName>
        <fullName evidence="3 12">Malate dehydrogenase</fullName>
        <ecNumber evidence="3 12">1.1.1.37</ecNumber>
    </recommendedName>
</protein>
<dbReference type="InterPro" id="IPR010097">
    <property type="entry name" value="Malate_DH_type1"/>
</dbReference>
<evidence type="ECO:0000313" key="15">
    <source>
        <dbReference type="EMBL" id="KAK5774245.1"/>
    </source>
</evidence>
<dbReference type="Gene3D" id="3.90.110.10">
    <property type="entry name" value="Lactate dehydrogenase/glycoside hydrolase, family 4, C-terminal"/>
    <property type="match status" value="1"/>
</dbReference>
<gene>
    <name evidence="15" type="ORF">RI543_004534</name>
</gene>
<evidence type="ECO:0000259" key="13">
    <source>
        <dbReference type="Pfam" id="PF00056"/>
    </source>
</evidence>
<reference evidence="16" key="1">
    <citation type="submission" date="2023-07" db="EMBL/GenBank/DDBJ databases">
        <title>A draft genome of Kazachstania heterogenica Y-27499.</title>
        <authorList>
            <person name="Donic C."/>
            <person name="Kralova J.S."/>
            <person name="Fidel L."/>
            <person name="Ben-Dor S."/>
            <person name="Jung S."/>
        </authorList>
    </citation>
    <scope>NUCLEOTIDE SEQUENCE [LARGE SCALE GENOMIC DNA]</scope>
    <source>
        <strain evidence="16">Y27499</strain>
    </source>
</reference>
<comment type="catalytic activity">
    <reaction evidence="7 12">
        <text>(S)-malate + NAD(+) = oxaloacetate + NADH + H(+)</text>
        <dbReference type="Rhea" id="RHEA:21432"/>
        <dbReference type="ChEBI" id="CHEBI:15378"/>
        <dbReference type="ChEBI" id="CHEBI:15589"/>
        <dbReference type="ChEBI" id="CHEBI:16452"/>
        <dbReference type="ChEBI" id="CHEBI:57540"/>
        <dbReference type="ChEBI" id="CHEBI:57945"/>
        <dbReference type="EC" id="1.1.1.37"/>
    </reaction>
</comment>
<dbReference type="Pfam" id="PF00056">
    <property type="entry name" value="Ldh_1_N"/>
    <property type="match status" value="1"/>
</dbReference>
<feature type="domain" description="Lactate/malate dehydrogenase N-terminal" evidence="13">
    <location>
        <begin position="15"/>
        <end position="154"/>
    </location>
</feature>
<dbReference type="EC" id="1.1.1.37" evidence="3 12"/>
<feature type="active site" description="Proton acceptor" evidence="8">
    <location>
        <position position="212"/>
    </location>
</feature>
<evidence type="ECO:0000256" key="4">
    <source>
        <dbReference type="ARBA" id="ARBA00022532"/>
    </source>
</evidence>
<dbReference type="FunFam" id="3.90.110.10:FF:000009">
    <property type="entry name" value="Malate dehydrogenase"/>
    <property type="match status" value="1"/>
</dbReference>
<dbReference type="Proteomes" id="UP001306508">
    <property type="component" value="Unassembled WGS sequence"/>
</dbReference>
<feature type="binding site" evidence="10">
    <location>
        <position position="117"/>
    </location>
    <ligand>
        <name>NAD(+)</name>
        <dbReference type="ChEBI" id="CHEBI:57540"/>
    </ligand>
</feature>
<comment type="caution">
    <text evidence="15">The sequence shown here is derived from an EMBL/GenBank/DDBJ whole genome shotgun (WGS) entry which is preliminary data.</text>
</comment>
<dbReference type="PANTHER" id="PTHR11540">
    <property type="entry name" value="MALATE AND LACTATE DEHYDROGENASE"/>
    <property type="match status" value="1"/>
</dbReference>
<dbReference type="EMBL" id="JAWIZZ010000055">
    <property type="protein sequence ID" value="KAK5774245.1"/>
    <property type="molecule type" value="Genomic_DNA"/>
</dbReference>
<evidence type="ECO:0000256" key="10">
    <source>
        <dbReference type="PIRSR" id="PIRSR000102-3"/>
    </source>
</evidence>
<accession>A0AAN7WF61</accession>
<evidence type="ECO:0000256" key="2">
    <source>
        <dbReference type="ARBA" id="ARBA00011738"/>
    </source>
</evidence>
<dbReference type="GO" id="GO:0006099">
    <property type="term" value="P:tricarboxylic acid cycle"/>
    <property type="evidence" value="ECO:0007669"/>
    <property type="project" value="UniProtKB-KW"/>
</dbReference>
<dbReference type="InterPro" id="IPR015955">
    <property type="entry name" value="Lactate_DH/Glyco_Ohase_4_C"/>
</dbReference>
<feature type="binding site" evidence="9">
    <location>
        <position position="110"/>
    </location>
    <ligand>
        <name>substrate</name>
    </ligand>
</feature>
<keyword evidence="4 12" id="KW-0816">Tricarboxylic acid cycle</keyword>
<evidence type="ECO:0000256" key="1">
    <source>
        <dbReference type="ARBA" id="ARBA00008824"/>
    </source>
</evidence>
<keyword evidence="5 11" id="KW-0560">Oxidoreductase</keyword>
<evidence type="ECO:0000256" key="8">
    <source>
        <dbReference type="PIRSR" id="PIRSR000102-1"/>
    </source>
</evidence>
<evidence type="ECO:0000256" key="7">
    <source>
        <dbReference type="ARBA" id="ARBA00048313"/>
    </source>
</evidence>
<dbReference type="PROSITE" id="PS00068">
    <property type="entry name" value="MDH"/>
    <property type="match status" value="1"/>
</dbReference>
<dbReference type="FunFam" id="3.40.50.720:FF:000268">
    <property type="entry name" value="Malate dehydrogenase"/>
    <property type="match status" value="1"/>
</dbReference>
<feature type="binding site" evidence="9">
    <location>
        <position position="104"/>
    </location>
    <ligand>
        <name>substrate</name>
    </ligand>
</feature>
<feature type="domain" description="Lactate/malate dehydrogenase C-terminal" evidence="14">
    <location>
        <begin position="177"/>
        <end position="366"/>
    </location>
</feature>
<evidence type="ECO:0000256" key="6">
    <source>
        <dbReference type="ARBA" id="ARBA00023027"/>
    </source>
</evidence>
<keyword evidence="6 10" id="KW-0520">NAD</keyword>
<feature type="binding site" evidence="9">
    <location>
        <position position="144"/>
    </location>
    <ligand>
        <name>substrate</name>
    </ligand>
</feature>
<sequence>MPHQITDNSNPSEQIKICVLGAAGGIGQSLSLLLKTQIHYLLPSHTNKSINLSLYDINEEVINGVATDLSHIDTPINMSWYAGHSIDRCLQDANIVVIPAGMPRKPGMTRDDLFNINAGIIKGLTDSIYQHCDLSKVFVLVISNPVNSLVPVMHYRFKQLLNGKTDTGIERRIFGITKLDIVRASTFLKSEYETATGQISSNMPFVPVIGGHSGETILPLFSQNNWSHVLPNEVLQHLIYRVQYGGDEVVKAKNGKGSATLSMAHAAFKCVQDFVNLILGNAHEIDSINFATLRDFQERPITQGAEKLLNRIENTAFFAIPMSINLQGTNSVNYNLLNNLNAHETNELLPLCLTKLKKNIESGKVFIESSA</sequence>
<dbReference type="GO" id="GO:0006108">
    <property type="term" value="P:malate metabolic process"/>
    <property type="evidence" value="ECO:0007669"/>
    <property type="project" value="InterPro"/>
</dbReference>
<proteinExistence type="inferred from homology"/>
<dbReference type="SUPFAM" id="SSF56327">
    <property type="entry name" value="LDH C-terminal domain-like"/>
    <property type="match status" value="1"/>
</dbReference>
<evidence type="ECO:0000256" key="11">
    <source>
        <dbReference type="RuleBase" id="RU003369"/>
    </source>
</evidence>
<dbReference type="GO" id="GO:0005829">
    <property type="term" value="C:cytosol"/>
    <property type="evidence" value="ECO:0007669"/>
    <property type="project" value="TreeGrafter"/>
</dbReference>
<dbReference type="InterPro" id="IPR001252">
    <property type="entry name" value="Malate_DH_AS"/>
</dbReference>
<organism evidence="15 16">
    <name type="scientific">Arxiozyma heterogenica</name>
    <dbReference type="NCBI Taxonomy" id="278026"/>
    <lineage>
        <taxon>Eukaryota</taxon>
        <taxon>Fungi</taxon>
        <taxon>Dikarya</taxon>
        <taxon>Ascomycota</taxon>
        <taxon>Saccharomycotina</taxon>
        <taxon>Saccharomycetes</taxon>
        <taxon>Saccharomycetales</taxon>
        <taxon>Saccharomycetaceae</taxon>
        <taxon>Arxiozyma</taxon>
    </lineage>
</organism>
<evidence type="ECO:0000256" key="5">
    <source>
        <dbReference type="ARBA" id="ARBA00023002"/>
    </source>
</evidence>
<comment type="subunit">
    <text evidence="2">Homodimer.</text>
</comment>
<dbReference type="NCBIfam" id="TIGR01772">
    <property type="entry name" value="MDH_euk_gproteo"/>
    <property type="match status" value="1"/>
</dbReference>
<evidence type="ECO:0000256" key="3">
    <source>
        <dbReference type="ARBA" id="ARBA00012995"/>
    </source>
</evidence>
<dbReference type="InterPro" id="IPR036291">
    <property type="entry name" value="NAD(P)-bd_dom_sf"/>
</dbReference>
<dbReference type="InterPro" id="IPR001557">
    <property type="entry name" value="L-lactate/malate_DH"/>
</dbReference>
<keyword evidence="16" id="KW-1185">Reference proteome</keyword>
<dbReference type="AlphaFoldDB" id="A0AAN7WF61"/>
<evidence type="ECO:0000313" key="16">
    <source>
        <dbReference type="Proteomes" id="UP001306508"/>
    </source>
</evidence>
<feature type="binding site" evidence="10">
    <location>
        <position position="263"/>
    </location>
    <ligand>
        <name>NAD(+)</name>
        <dbReference type="ChEBI" id="CHEBI:57540"/>
    </ligand>
</feature>
<feature type="binding site" evidence="9">
    <location>
        <position position="183"/>
    </location>
    <ligand>
        <name>substrate</name>
    </ligand>
</feature>
<evidence type="ECO:0000256" key="9">
    <source>
        <dbReference type="PIRSR" id="PIRSR000102-2"/>
    </source>
</evidence>
<dbReference type="InterPro" id="IPR001236">
    <property type="entry name" value="Lactate/malate_DH_N"/>
</dbReference>